<feature type="transmembrane region" description="Helical" evidence="1">
    <location>
        <begin position="54"/>
        <end position="75"/>
    </location>
</feature>
<organism evidence="3 4">
    <name type="scientific">Candidatus Nanohalobium constans</name>
    <dbReference type="NCBI Taxonomy" id="2565781"/>
    <lineage>
        <taxon>Archaea</taxon>
        <taxon>Candidatus Nanohalarchaeota</taxon>
        <taxon>Candidatus Nanohalobia</taxon>
        <taxon>Candidatus Nanohalobiales</taxon>
        <taxon>Candidatus Nanohalobiaceae</taxon>
        <taxon>Candidatus Nanohalobium</taxon>
    </lineage>
</organism>
<reference evidence="4" key="1">
    <citation type="submission" date="2019-05" db="EMBL/GenBank/DDBJ databases">
        <title>Candidatus Nanohalobium constans, a novel model system to study the DPANN nano-sized archaea: genomic and physiological characterization of a nanoarchaeon co-cultured with its chitinotrophic host.</title>
        <authorList>
            <person name="La Cono V."/>
            <person name="Arcadi E."/>
            <person name="Crisafi F."/>
            <person name="Denaro R."/>
            <person name="La Spada G."/>
            <person name="Messina E."/>
            <person name="Smedile F."/>
            <person name="Toshchakov S.V."/>
            <person name="Shevchenko M.A."/>
            <person name="Golyshin P.N."/>
            <person name="Golyshina O.V."/>
            <person name="Ferrer M."/>
            <person name="Rohde M."/>
            <person name="Mushegian A."/>
            <person name="Sorokin D.Y."/>
            <person name="Giuliano L."/>
            <person name="Yakimov M.M."/>
        </authorList>
    </citation>
    <scope>NUCLEOTIDE SEQUENCE [LARGE SCALE GENOMIC DNA]</scope>
    <source>
        <strain evidence="4">LC1Nh</strain>
    </source>
</reference>
<keyword evidence="3" id="KW-0255">Endonuclease</keyword>
<keyword evidence="4" id="KW-1185">Reference proteome</keyword>
<dbReference type="SMART" id="SM00507">
    <property type="entry name" value="HNHc"/>
    <property type="match status" value="1"/>
</dbReference>
<dbReference type="GO" id="GO:0008270">
    <property type="term" value="F:zinc ion binding"/>
    <property type="evidence" value="ECO:0007669"/>
    <property type="project" value="InterPro"/>
</dbReference>
<keyword evidence="1" id="KW-1133">Transmembrane helix</keyword>
<dbReference type="Proteomes" id="UP000377803">
    <property type="component" value="Chromosome"/>
</dbReference>
<evidence type="ECO:0000259" key="2">
    <source>
        <dbReference type="SMART" id="SM00507"/>
    </source>
</evidence>
<dbReference type="GO" id="GO:0003676">
    <property type="term" value="F:nucleic acid binding"/>
    <property type="evidence" value="ECO:0007669"/>
    <property type="project" value="InterPro"/>
</dbReference>
<dbReference type="KEGG" id="ncon:LC1Nh_0617"/>
<keyword evidence="3" id="KW-0378">Hydrolase</keyword>
<dbReference type="InterPro" id="IPR003615">
    <property type="entry name" value="HNH_nuc"/>
</dbReference>
<feature type="transmembrane region" description="Helical" evidence="1">
    <location>
        <begin position="23"/>
        <end position="42"/>
    </location>
</feature>
<keyword evidence="1" id="KW-0812">Transmembrane</keyword>
<dbReference type="CDD" id="cd00085">
    <property type="entry name" value="HNHc"/>
    <property type="match status" value="1"/>
</dbReference>
<dbReference type="AlphaFoldDB" id="A0A5Q0UH21"/>
<evidence type="ECO:0000313" key="3">
    <source>
        <dbReference type="EMBL" id="QGA80510.1"/>
    </source>
</evidence>
<protein>
    <submittedName>
        <fullName evidence="3">HNH endonuclease</fullName>
    </submittedName>
</protein>
<dbReference type="Gene3D" id="1.10.30.50">
    <property type="match status" value="1"/>
</dbReference>
<name>A0A5Q0UH21_9ARCH</name>
<evidence type="ECO:0000313" key="4">
    <source>
        <dbReference type="Proteomes" id="UP000377803"/>
    </source>
</evidence>
<dbReference type="EMBL" id="CP040089">
    <property type="protein sequence ID" value="QGA80510.1"/>
    <property type="molecule type" value="Genomic_DNA"/>
</dbReference>
<dbReference type="InterPro" id="IPR002711">
    <property type="entry name" value="HNH"/>
</dbReference>
<keyword evidence="3" id="KW-0540">Nuclease</keyword>
<dbReference type="GeneID" id="92545208"/>
<dbReference type="Pfam" id="PF01844">
    <property type="entry name" value="HNH"/>
    <property type="match status" value="1"/>
</dbReference>
<proteinExistence type="predicted"/>
<evidence type="ECO:0000256" key="1">
    <source>
        <dbReference type="SAM" id="Phobius"/>
    </source>
</evidence>
<feature type="domain" description="HNH nuclease" evidence="2">
    <location>
        <begin position="105"/>
        <end position="156"/>
    </location>
</feature>
<accession>A0A5Q0UH21</accession>
<sequence length="163" mass="19578">MSSRKGFKLPAGKNYLIFQPVELVYWILYLSMGWAVHLFLYLYRRGFMVFHDMFFSILSGFNPCGSILARLEFLLRSRIMNPRSFYHVLKNNWNSSDKLSEDWDSIRKNVLQRDNYCCRVCGAENLELHVDHIVPRKWNGPHSECNLRTLCRHCHRCRHFRKF</sequence>
<gene>
    <name evidence="3" type="ORF">LC1Nh_0617</name>
</gene>
<dbReference type="RefSeq" id="WP_153550249.1">
    <property type="nucleotide sequence ID" value="NZ_CP040089.1"/>
</dbReference>
<dbReference type="GO" id="GO:0004519">
    <property type="term" value="F:endonuclease activity"/>
    <property type="evidence" value="ECO:0007669"/>
    <property type="project" value="UniProtKB-KW"/>
</dbReference>
<keyword evidence="1" id="KW-0472">Membrane</keyword>